<evidence type="ECO:0000256" key="4">
    <source>
        <dbReference type="ARBA" id="ARBA00023163"/>
    </source>
</evidence>
<dbReference type="InterPro" id="IPR036390">
    <property type="entry name" value="WH_DNA-bd_sf"/>
</dbReference>
<dbReference type="GO" id="GO:0000981">
    <property type="term" value="F:DNA-binding transcription factor activity, RNA polymerase II-specific"/>
    <property type="evidence" value="ECO:0007669"/>
    <property type="project" value="TreeGrafter"/>
</dbReference>
<keyword evidence="4" id="KW-0804">Transcription</keyword>
<evidence type="ECO:0000313" key="11">
    <source>
        <dbReference type="Proteomes" id="UP000193560"/>
    </source>
</evidence>
<keyword evidence="2" id="KW-0805">Transcription regulation</keyword>
<gene>
    <name evidence="10" type="ORF">BCR42DRAFT_450729</name>
</gene>
<dbReference type="OrthoDB" id="5954824at2759"/>
<dbReference type="SUPFAM" id="SSF49879">
    <property type="entry name" value="SMAD/FHA domain"/>
    <property type="match status" value="1"/>
</dbReference>
<sequence>MTTASTKTMSSSAIKNSTMEVSAMEKEAPTGPVQAYAKLEGESFCYYIRTLQVTLGRKVNRRDQADKVDIPLGNTKLVSRQHARLFYNFTTQRFEMMVIGKNGAFVNGQFVERGITVALENRTKIAIGESHFVFLLPYMDTGHSNNITQNDSSNCLSTTQHSEKQRKRKAQQQDSFNSKSTSSSSSVTININNHVDYTEEENVDEELKKTLIGYPGVPNPYLGKEDKPPFSYANLIAQALNNASTDKRMTLNEIYTYLSTAYPYFKKVSSTGWQNSVRHNLSLNKAFIKIPRTNNDSGKGAFWTIDPKLEYSIFATNAPIKQRSNKRSCGSSSPTSSNKDNDKDTTRTNTATTGSLNKKQRKDKVTKNVDSSRKGKVEPATKDSAPPSTSDTTEEPSSSMSTKKSAATSPSIVSNTTLEFTVQSEISEAEATTQEDKSIKSKQCIQSKSKANVSSSDSLSTSDIPKTLATPSSTVTLQTVSDASGSESTTPTDTAANVQAQLQLQLQNTIRQHLLDPIQYPLPPTIAQLLPQAIAQLPPQIANQLSSTLNVALRAQQQHHLQQQKQQQNCSGSEGSDSHSTQAAAPPSKSESNITSTSADTTSITEPSH</sequence>
<feature type="compositionally biased region" description="Polar residues" evidence="7">
    <location>
        <begin position="327"/>
        <end position="337"/>
    </location>
</feature>
<feature type="region of interest" description="Disordered" evidence="7">
    <location>
        <begin position="557"/>
        <end position="609"/>
    </location>
</feature>
<feature type="compositionally biased region" description="Low complexity" evidence="7">
    <location>
        <begin position="592"/>
        <end position="609"/>
    </location>
</feature>
<evidence type="ECO:0000313" key="10">
    <source>
        <dbReference type="EMBL" id="ORZ16885.1"/>
    </source>
</evidence>
<feature type="domain" description="FHA" evidence="8">
    <location>
        <begin position="53"/>
        <end position="111"/>
    </location>
</feature>
<dbReference type="Gene3D" id="1.10.10.10">
    <property type="entry name" value="Winged helix-like DNA-binding domain superfamily/Winged helix DNA-binding domain"/>
    <property type="match status" value="1"/>
</dbReference>
<accession>A0A1X2IHL8</accession>
<comment type="subcellular location">
    <subcellularLocation>
        <location evidence="1 6">Nucleus</location>
    </subcellularLocation>
</comment>
<evidence type="ECO:0000256" key="1">
    <source>
        <dbReference type="ARBA" id="ARBA00004123"/>
    </source>
</evidence>
<feature type="compositionally biased region" description="Basic and acidic residues" evidence="7">
    <location>
        <begin position="363"/>
        <end position="381"/>
    </location>
</feature>
<dbReference type="CDD" id="cd22701">
    <property type="entry name" value="FHA_FKH1-like"/>
    <property type="match status" value="1"/>
</dbReference>
<dbReference type="STRING" id="90262.A0A1X2IHL8"/>
<dbReference type="PROSITE" id="PS50039">
    <property type="entry name" value="FORK_HEAD_3"/>
    <property type="match status" value="1"/>
</dbReference>
<dbReference type="PROSITE" id="PS50006">
    <property type="entry name" value="FHA_DOMAIN"/>
    <property type="match status" value="1"/>
</dbReference>
<dbReference type="GO" id="GO:0005634">
    <property type="term" value="C:nucleus"/>
    <property type="evidence" value="ECO:0007669"/>
    <property type="project" value="UniProtKB-SubCell"/>
</dbReference>
<dbReference type="SMART" id="SM00339">
    <property type="entry name" value="FH"/>
    <property type="match status" value="1"/>
</dbReference>
<keyword evidence="3 6" id="KW-0238">DNA-binding</keyword>
<dbReference type="GO" id="GO:0000978">
    <property type="term" value="F:RNA polymerase II cis-regulatory region sequence-specific DNA binding"/>
    <property type="evidence" value="ECO:0007669"/>
    <property type="project" value="TreeGrafter"/>
</dbReference>
<dbReference type="PROSITE" id="PS00658">
    <property type="entry name" value="FORK_HEAD_2"/>
    <property type="match status" value="1"/>
</dbReference>
<feature type="DNA-binding region" description="Fork-head" evidence="6">
    <location>
        <begin position="227"/>
        <end position="324"/>
    </location>
</feature>
<feature type="compositionally biased region" description="Low complexity" evidence="7">
    <location>
        <begin position="175"/>
        <end position="187"/>
    </location>
</feature>
<dbReference type="InterPro" id="IPR018122">
    <property type="entry name" value="TF_fork_head_CS_1"/>
</dbReference>
<evidence type="ECO:0000259" key="8">
    <source>
        <dbReference type="PROSITE" id="PS50006"/>
    </source>
</evidence>
<dbReference type="Gene3D" id="2.60.200.20">
    <property type="match status" value="1"/>
</dbReference>
<dbReference type="PANTHER" id="PTHR45881:SF1">
    <property type="entry name" value="FORK HEAD PROTEIN HOMOLOG 2"/>
    <property type="match status" value="1"/>
</dbReference>
<feature type="compositionally biased region" description="Polar residues" evidence="7">
    <location>
        <begin position="569"/>
        <end position="583"/>
    </location>
</feature>
<reference evidence="10 11" key="1">
    <citation type="submission" date="2016-07" db="EMBL/GenBank/DDBJ databases">
        <title>Pervasive Adenine N6-methylation of Active Genes in Fungi.</title>
        <authorList>
            <consortium name="DOE Joint Genome Institute"/>
            <person name="Mondo S.J."/>
            <person name="Dannebaum R.O."/>
            <person name="Kuo R.C."/>
            <person name="Labutti K."/>
            <person name="Haridas S."/>
            <person name="Kuo A."/>
            <person name="Salamov A."/>
            <person name="Ahrendt S.R."/>
            <person name="Lipzen A."/>
            <person name="Sullivan W."/>
            <person name="Andreopoulos W.B."/>
            <person name="Clum A."/>
            <person name="Lindquist E."/>
            <person name="Daum C."/>
            <person name="Ramamoorthy G.K."/>
            <person name="Gryganskyi A."/>
            <person name="Culley D."/>
            <person name="Magnuson J.K."/>
            <person name="James T.Y."/>
            <person name="O'Malley M.A."/>
            <person name="Stajich J.E."/>
            <person name="Spatafora J.W."/>
            <person name="Visel A."/>
            <person name="Grigoriev I.V."/>
        </authorList>
    </citation>
    <scope>NUCLEOTIDE SEQUENCE [LARGE SCALE GENOMIC DNA]</scope>
    <source>
        <strain evidence="10 11">NRRL 1336</strain>
    </source>
</reference>
<dbReference type="Proteomes" id="UP000193560">
    <property type="component" value="Unassembled WGS sequence"/>
</dbReference>
<organism evidence="10 11">
    <name type="scientific">Absidia repens</name>
    <dbReference type="NCBI Taxonomy" id="90262"/>
    <lineage>
        <taxon>Eukaryota</taxon>
        <taxon>Fungi</taxon>
        <taxon>Fungi incertae sedis</taxon>
        <taxon>Mucoromycota</taxon>
        <taxon>Mucoromycotina</taxon>
        <taxon>Mucoromycetes</taxon>
        <taxon>Mucorales</taxon>
        <taxon>Cunninghamellaceae</taxon>
        <taxon>Absidia</taxon>
    </lineage>
</organism>
<evidence type="ECO:0000256" key="2">
    <source>
        <dbReference type="ARBA" id="ARBA00023015"/>
    </source>
</evidence>
<feature type="domain" description="Fork-head" evidence="9">
    <location>
        <begin position="227"/>
        <end position="324"/>
    </location>
</feature>
<evidence type="ECO:0000256" key="7">
    <source>
        <dbReference type="SAM" id="MobiDB-lite"/>
    </source>
</evidence>
<dbReference type="InterPro" id="IPR030456">
    <property type="entry name" value="TF_fork_head_CS_2"/>
</dbReference>
<evidence type="ECO:0000256" key="3">
    <source>
        <dbReference type="ARBA" id="ARBA00023125"/>
    </source>
</evidence>
<keyword evidence="5 6" id="KW-0539">Nucleus</keyword>
<feature type="compositionally biased region" description="Low complexity" evidence="7">
    <location>
        <begin position="557"/>
        <end position="568"/>
    </location>
</feature>
<dbReference type="EMBL" id="MCGE01000010">
    <property type="protein sequence ID" value="ORZ16885.1"/>
    <property type="molecule type" value="Genomic_DNA"/>
</dbReference>
<dbReference type="SUPFAM" id="SSF46785">
    <property type="entry name" value="Winged helix' DNA-binding domain"/>
    <property type="match status" value="1"/>
</dbReference>
<dbReference type="InterPro" id="IPR008984">
    <property type="entry name" value="SMAD_FHA_dom_sf"/>
</dbReference>
<keyword evidence="11" id="KW-1185">Reference proteome</keyword>
<evidence type="ECO:0000256" key="5">
    <source>
        <dbReference type="ARBA" id="ARBA00023242"/>
    </source>
</evidence>
<name>A0A1X2IHL8_9FUNG</name>
<dbReference type="SMART" id="SM00240">
    <property type="entry name" value="FHA"/>
    <property type="match status" value="1"/>
</dbReference>
<dbReference type="InterPro" id="IPR036388">
    <property type="entry name" value="WH-like_DNA-bd_sf"/>
</dbReference>
<dbReference type="AlphaFoldDB" id="A0A1X2IHL8"/>
<dbReference type="PROSITE" id="PS00657">
    <property type="entry name" value="FORK_HEAD_1"/>
    <property type="match status" value="1"/>
</dbReference>
<dbReference type="PRINTS" id="PR00053">
    <property type="entry name" value="FORKHEAD"/>
</dbReference>
<feature type="region of interest" description="Disordered" evidence="7">
    <location>
        <begin position="322"/>
        <end position="411"/>
    </location>
</feature>
<comment type="caution">
    <text evidence="10">The sequence shown here is derived from an EMBL/GenBank/DDBJ whole genome shotgun (WGS) entry which is preliminary data.</text>
</comment>
<feature type="region of interest" description="Disordered" evidence="7">
    <location>
        <begin position="428"/>
        <end position="470"/>
    </location>
</feature>
<dbReference type="Pfam" id="PF00250">
    <property type="entry name" value="Forkhead"/>
    <property type="match status" value="1"/>
</dbReference>
<protein>
    <submittedName>
        <fullName evidence="10">Fork head domain-domain-containing protein</fullName>
    </submittedName>
</protein>
<proteinExistence type="predicted"/>
<dbReference type="InterPro" id="IPR000253">
    <property type="entry name" value="FHA_dom"/>
</dbReference>
<evidence type="ECO:0000256" key="6">
    <source>
        <dbReference type="PROSITE-ProRule" id="PRU00089"/>
    </source>
</evidence>
<feature type="region of interest" description="Disordered" evidence="7">
    <location>
        <begin position="147"/>
        <end position="187"/>
    </location>
</feature>
<feature type="compositionally biased region" description="Polar residues" evidence="7">
    <location>
        <begin position="147"/>
        <end position="160"/>
    </location>
</feature>
<feature type="compositionally biased region" description="Low complexity" evidence="7">
    <location>
        <begin position="382"/>
        <end position="411"/>
    </location>
</feature>
<dbReference type="Pfam" id="PF00498">
    <property type="entry name" value="FHA"/>
    <property type="match status" value="1"/>
</dbReference>
<dbReference type="CDD" id="cd20024">
    <property type="entry name" value="FH_FOXJ2-like"/>
    <property type="match status" value="1"/>
</dbReference>
<dbReference type="InterPro" id="IPR001766">
    <property type="entry name" value="Fork_head_dom"/>
</dbReference>
<dbReference type="FunFam" id="1.10.10.10:FF:000135">
    <property type="entry name" value="forkhead box protein G1"/>
    <property type="match status" value="1"/>
</dbReference>
<evidence type="ECO:0000259" key="9">
    <source>
        <dbReference type="PROSITE" id="PS50039"/>
    </source>
</evidence>
<feature type="compositionally biased region" description="Low complexity" evidence="7">
    <location>
        <begin position="441"/>
        <end position="463"/>
    </location>
</feature>
<dbReference type="PANTHER" id="PTHR45881">
    <property type="entry name" value="CHECKPOINT SUPPRESSOR 1-LIKE, ISOFORM A-RELATED"/>
    <property type="match status" value="1"/>
</dbReference>